<dbReference type="Gene3D" id="1.10.3720.10">
    <property type="entry name" value="MetI-like"/>
    <property type="match status" value="1"/>
</dbReference>
<comment type="similarity">
    <text evidence="7">Belongs to the binding-protein-dependent transport system permease family.</text>
</comment>
<evidence type="ECO:0000313" key="11">
    <source>
        <dbReference type="Proteomes" id="UP000029108"/>
    </source>
</evidence>
<evidence type="ECO:0000256" key="8">
    <source>
        <dbReference type="SAM" id="MobiDB-lite"/>
    </source>
</evidence>
<dbReference type="EMBL" id="JGYN01000014">
    <property type="protein sequence ID" value="KFI50689.1"/>
    <property type="molecule type" value="Genomic_DNA"/>
</dbReference>
<keyword evidence="2 7" id="KW-0813">Transport</keyword>
<feature type="transmembrane region" description="Helical" evidence="7">
    <location>
        <begin position="176"/>
        <end position="195"/>
    </location>
</feature>
<dbReference type="SUPFAM" id="SSF161098">
    <property type="entry name" value="MetI-like"/>
    <property type="match status" value="1"/>
</dbReference>
<dbReference type="PROSITE" id="PS50928">
    <property type="entry name" value="ABC_TM1"/>
    <property type="match status" value="1"/>
</dbReference>
<keyword evidence="5 7" id="KW-1133">Transmembrane helix</keyword>
<dbReference type="InterPro" id="IPR025966">
    <property type="entry name" value="OppC_N"/>
</dbReference>
<comment type="subcellular location">
    <subcellularLocation>
        <location evidence="1 7">Cell membrane</location>
        <topology evidence="1 7">Multi-pass membrane protein</topology>
    </subcellularLocation>
</comment>
<evidence type="ECO:0000256" key="2">
    <source>
        <dbReference type="ARBA" id="ARBA00022448"/>
    </source>
</evidence>
<keyword evidence="3" id="KW-1003">Cell membrane</keyword>
<evidence type="ECO:0000256" key="3">
    <source>
        <dbReference type="ARBA" id="ARBA00022475"/>
    </source>
</evidence>
<dbReference type="CDD" id="cd06261">
    <property type="entry name" value="TM_PBP2"/>
    <property type="match status" value="1"/>
</dbReference>
<gene>
    <name evidence="10" type="ORF">BBIA_2037</name>
</gene>
<organism evidence="10 11">
    <name type="scientific">Bifidobacterium biavatii DSM 23969</name>
    <dbReference type="NCBI Taxonomy" id="1437608"/>
    <lineage>
        <taxon>Bacteria</taxon>
        <taxon>Bacillati</taxon>
        <taxon>Actinomycetota</taxon>
        <taxon>Actinomycetes</taxon>
        <taxon>Bifidobacteriales</taxon>
        <taxon>Bifidobacteriaceae</taxon>
        <taxon>Bifidobacterium</taxon>
    </lineage>
</organism>
<dbReference type="GO" id="GO:0005886">
    <property type="term" value="C:plasma membrane"/>
    <property type="evidence" value="ECO:0007669"/>
    <property type="project" value="UniProtKB-SubCell"/>
</dbReference>
<evidence type="ECO:0000259" key="9">
    <source>
        <dbReference type="PROSITE" id="PS50928"/>
    </source>
</evidence>
<proteinExistence type="inferred from homology"/>
<keyword evidence="6 7" id="KW-0472">Membrane</keyword>
<feature type="region of interest" description="Disordered" evidence="8">
    <location>
        <begin position="1"/>
        <end position="34"/>
    </location>
</feature>
<dbReference type="Pfam" id="PF12911">
    <property type="entry name" value="OppC_N"/>
    <property type="match status" value="1"/>
</dbReference>
<feature type="compositionally biased region" description="Low complexity" evidence="8">
    <location>
        <begin position="13"/>
        <end position="30"/>
    </location>
</feature>
<dbReference type="GO" id="GO:0055085">
    <property type="term" value="P:transmembrane transport"/>
    <property type="evidence" value="ECO:0007669"/>
    <property type="project" value="InterPro"/>
</dbReference>
<dbReference type="eggNOG" id="COG1173">
    <property type="taxonomic scope" value="Bacteria"/>
</dbReference>
<evidence type="ECO:0000256" key="4">
    <source>
        <dbReference type="ARBA" id="ARBA00022692"/>
    </source>
</evidence>
<dbReference type="InterPro" id="IPR000515">
    <property type="entry name" value="MetI-like"/>
</dbReference>
<protein>
    <submittedName>
        <fullName evidence="10">Peptide ABC transporter permease</fullName>
    </submittedName>
</protein>
<dbReference type="AlphaFoldDB" id="A0A086ZVY9"/>
<name>A0A086ZVY9_9BIFI</name>
<feature type="transmembrane region" description="Helical" evidence="7">
    <location>
        <begin position="283"/>
        <end position="305"/>
    </location>
</feature>
<evidence type="ECO:0000256" key="6">
    <source>
        <dbReference type="ARBA" id="ARBA00023136"/>
    </source>
</evidence>
<keyword evidence="11" id="KW-1185">Reference proteome</keyword>
<feature type="transmembrane region" description="Helical" evidence="7">
    <location>
        <begin position="120"/>
        <end position="142"/>
    </location>
</feature>
<dbReference type="STRING" id="1437608.GCA_000771645_01235"/>
<feature type="transmembrane region" description="Helical" evidence="7">
    <location>
        <begin position="230"/>
        <end position="257"/>
    </location>
</feature>
<evidence type="ECO:0000256" key="7">
    <source>
        <dbReference type="RuleBase" id="RU363032"/>
    </source>
</evidence>
<dbReference type="InterPro" id="IPR050366">
    <property type="entry name" value="BP-dependent_transpt_permease"/>
</dbReference>
<evidence type="ECO:0000256" key="5">
    <source>
        <dbReference type="ARBA" id="ARBA00022989"/>
    </source>
</evidence>
<dbReference type="PANTHER" id="PTHR43386">
    <property type="entry name" value="OLIGOPEPTIDE TRANSPORT SYSTEM PERMEASE PROTEIN APPC"/>
    <property type="match status" value="1"/>
</dbReference>
<evidence type="ECO:0000256" key="1">
    <source>
        <dbReference type="ARBA" id="ARBA00004651"/>
    </source>
</evidence>
<reference evidence="10 11" key="1">
    <citation type="submission" date="2014-03" db="EMBL/GenBank/DDBJ databases">
        <title>Genomics of Bifidobacteria.</title>
        <authorList>
            <person name="Ventura M."/>
            <person name="Milani C."/>
            <person name="Lugli G.A."/>
        </authorList>
    </citation>
    <scope>NUCLEOTIDE SEQUENCE [LARGE SCALE GENOMIC DNA]</scope>
    <source>
        <strain evidence="10 11">DSM 23969</strain>
    </source>
</reference>
<dbReference type="RefSeq" id="WP_051923846.1">
    <property type="nucleotide sequence ID" value="NZ_JDUU01000024.1"/>
</dbReference>
<comment type="caution">
    <text evidence="10">The sequence shown here is derived from an EMBL/GenBank/DDBJ whole genome shotgun (WGS) entry which is preliminary data.</text>
</comment>
<dbReference type="Proteomes" id="UP000029108">
    <property type="component" value="Unassembled WGS sequence"/>
</dbReference>
<accession>A0A086ZVY9</accession>
<dbReference type="Pfam" id="PF00528">
    <property type="entry name" value="BPD_transp_1"/>
    <property type="match status" value="1"/>
</dbReference>
<dbReference type="OrthoDB" id="9812701at2"/>
<feature type="transmembrane region" description="Helical" evidence="7">
    <location>
        <begin position="154"/>
        <end position="170"/>
    </location>
</feature>
<dbReference type="PANTHER" id="PTHR43386:SF6">
    <property type="entry name" value="ABC TRANSPORTER PERMEASE PROTEIN"/>
    <property type="match status" value="1"/>
</dbReference>
<keyword evidence="4 7" id="KW-0812">Transmembrane</keyword>
<evidence type="ECO:0000313" key="10">
    <source>
        <dbReference type="EMBL" id="KFI50689.1"/>
    </source>
</evidence>
<dbReference type="InterPro" id="IPR035906">
    <property type="entry name" value="MetI-like_sf"/>
</dbReference>
<feature type="transmembrane region" description="Helical" evidence="7">
    <location>
        <begin position="51"/>
        <end position="72"/>
    </location>
</feature>
<sequence length="316" mass="33373">MSEPNVKQSARPGANSGSNAGANAAKTGANKPRKSYSSFGQAWLRLRISPLFWISVVIIAFLLVLAIFPSLFTSHTPDHCDLGDSRAPAGGEYLLGADLQGCDIMANIAYGARASLTVGVVSSLGATAVGVIIGIVAAYFGGWVDALLSRISDVFFAIPLILGAIVAMQVTEHRNVWTLSAILIFFGWTNTARIARSATLEVRTKEYIAAARLLHVHNGRILLTHILPNIIAPIIVVATIGIGGLIAAEASLSYLSIGLPPNIPSWGKAIADGQKVLRVNPGIMLWPALALTLTVLAFISLGEAIRNAFGSRKDSR</sequence>
<feature type="domain" description="ABC transmembrane type-1" evidence="9">
    <location>
        <begin position="112"/>
        <end position="302"/>
    </location>
</feature>